<feature type="transmembrane region" description="Helical" evidence="2">
    <location>
        <begin position="36"/>
        <end position="56"/>
    </location>
</feature>
<evidence type="ECO:0000256" key="1">
    <source>
        <dbReference type="SAM" id="MobiDB-lite"/>
    </source>
</evidence>
<protein>
    <recommendedName>
        <fullName evidence="5">DUF4229 domain-containing protein</fullName>
    </recommendedName>
</protein>
<evidence type="ECO:0008006" key="5">
    <source>
        <dbReference type="Google" id="ProtNLM"/>
    </source>
</evidence>
<sequence>MKDFALYTLARFGIFAVLLGVAMLVFWLANGREGVWILWPVVTAAVTSTIVSTYALRGLREKVSAGVHERASRMAGRFEEHKAREDAEDEARRSADQ</sequence>
<reference evidence="3 4" key="1">
    <citation type="submission" date="2023-07" db="EMBL/GenBank/DDBJ databases">
        <title>Sequencing the genomes of 1000 actinobacteria strains.</title>
        <authorList>
            <person name="Klenk H.-P."/>
        </authorList>
    </citation>
    <scope>NUCLEOTIDE SEQUENCE [LARGE SCALE GENOMIC DNA]</scope>
    <source>
        <strain evidence="3 4">DSM 19426</strain>
    </source>
</reference>
<dbReference type="InterPro" id="IPR025323">
    <property type="entry name" value="DUF4229"/>
</dbReference>
<feature type="transmembrane region" description="Helical" evidence="2">
    <location>
        <begin position="12"/>
        <end position="30"/>
    </location>
</feature>
<feature type="region of interest" description="Disordered" evidence="1">
    <location>
        <begin position="74"/>
        <end position="97"/>
    </location>
</feature>
<keyword evidence="2" id="KW-0472">Membrane</keyword>
<dbReference type="RefSeq" id="WP_310300051.1">
    <property type="nucleotide sequence ID" value="NZ_BAAAPS010000001.1"/>
</dbReference>
<keyword evidence="2" id="KW-0812">Transmembrane</keyword>
<evidence type="ECO:0000313" key="3">
    <source>
        <dbReference type="EMBL" id="MDR7361702.1"/>
    </source>
</evidence>
<dbReference type="Proteomes" id="UP001183648">
    <property type="component" value="Unassembled WGS sequence"/>
</dbReference>
<keyword evidence="4" id="KW-1185">Reference proteome</keyword>
<gene>
    <name evidence="3" type="ORF">J2S63_001255</name>
</gene>
<dbReference type="Pfam" id="PF14012">
    <property type="entry name" value="DUF4229"/>
    <property type="match status" value="1"/>
</dbReference>
<evidence type="ECO:0000256" key="2">
    <source>
        <dbReference type="SAM" id="Phobius"/>
    </source>
</evidence>
<accession>A0ABU2BST8</accession>
<organism evidence="3 4">
    <name type="scientific">Nocardioides marmoribigeumensis</name>
    <dbReference type="NCBI Taxonomy" id="433649"/>
    <lineage>
        <taxon>Bacteria</taxon>
        <taxon>Bacillati</taxon>
        <taxon>Actinomycetota</taxon>
        <taxon>Actinomycetes</taxon>
        <taxon>Propionibacteriales</taxon>
        <taxon>Nocardioidaceae</taxon>
        <taxon>Nocardioides</taxon>
    </lineage>
</organism>
<comment type="caution">
    <text evidence="3">The sequence shown here is derived from an EMBL/GenBank/DDBJ whole genome shotgun (WGS) entry which is preliminary data.</text>
</comment>
<keyword evidence="2" id="KW-1133">Transmembrane helix</keyword>
<dbReference type="EMBL" id="JAVDYG010000001">
    <property type="protein sequence ID" value="MDR7361702.1"/>
    <property type="molecule type" value="Genomic_DNA"/>
</dbReference>
<name>A0ABU2BST8_9ACTN</name>
<evidence type="ECO:0000313" key="4">
    <source>
        <dbReference type="Proteomes" id="UP001183648"/>
    </source>
</evidence>
<proteinExistence type="predicted"/>